<keyword evidence="3" id="KW-1185">Reference proteome</keyword>
<proteinExistence type="predicted"/>
<name>W0I087_9GAMM</name>
<protein>
    <submittedName>
        <fullName evidence="2">Catalytic lytic transglycosylase</fullName>
    </submittedName>
</protein>
<dbReference type="InterPro" id="IPR023346">
    <property type="entry name" value="Lysozyme-like_dom_sf"/>
</dbReference>
<dbReference type="CDD" id="cd13400">
    <property type="entry name" value="LT_IagB-like"/>
    <property type="match status" value="1"/>
</dbReference>
<dbReference type="Pfam" id="PF01464">
    <property type="entry name" value="SLT"/>
    <property type="match status" value="1"/>
</dbReference>
<dbReference type="HOGENOM" id="CLU_1336783_0_0_6"/>
<evidence type="ECO:0000259" key="1">
    <source>
        <dbReference type="Pfam" id="PF01464"/>
    </source>
</evidence>
<sequence length="210" mass="23846">MKMMRPNLFSNFYLSRLRQPLNAFTALRGVAKLAKTPKTVGLLLLLGCGAVKAETDCVRYAAQCFQVNPLLIRAIIWQESRFEPRAINHNSNRTRDIGLMQINTVNLPMLNTLGVNPQNLRENSCVNVMSGTYILHTLVQRYGYSWNTIGRYHSATPRFNNVYVNKLLDTLTKPAQVANIRAYHVPIASREEIDRLFAPHCLVNKTLSTQ</sequence>
<organism evidence="2 3">
    <name type="scientific">Sodalis praecaptivus</name>
    <dbReference type="NCBI Taxonomy" id="1239307"/>
    <lineage>
        <taxon>Bacteria</taxon>
        <taxon>Pseudomonadati</taxon>
        <taxon>Pseudomonadota</taxon>
        <taxon>Gammaproteobacteria</taxon>
        <taxon>Enterobacterales</taxon>
        <taxon>Bruguierivoracaceae</taxon>
        <taxon>Sodalis</taxon>
    </lineage>
</organism>
<dbReference type="EMBL" id="CP006569">
    <property type="protein sequence ID" value="AHF78202.1"/>
    <property type="molecule type" value="Genomic_DNA"/>
</dbReference>
<feature type="domain" description="Transglycosylase SLT" evidence="1">
    <location>
        <begin position="57"/>
        <end position="156"/>
    </location>
</feature>
<accession>W0I087</accession>
<dbReference type="KEGG" id="sod:Sant_3205"/>
<reference evidence="2 3" key="1">
    <citation type="journal article" date="2014" name="Genome Biol. Evol.">
        <title>Genome degeneration and adaptation in a nascent stage of symbiosis.</title>
        <authorList>
            <person name="Oakeson K.F."/>
            <person name="Gil R."/>
            <person name="Clayton A.L."/>
            <person name="Dunn D.M."/>
            <person name="von Niederhausern A.C."/>
            <person name="Hamil C."/>
            <person name="Aoyagi A."/>
            <person name="Duval B."/>
            <person name="Baca A."/>
            <person name="Silva F.J."/>
            <person name="Vallier A."/>
            <person name="Jackson D.G."/>
            <person name="Latorre A."/>
            <person name="Weiss R.B."/>
            <person name="Heddi A."/>
            <person name="Moya A."/>
            <person name="Dale C."/>
        </authorList>
    </citation>
    <scope>NUCLEOTIDE SEQUENCE [LARGE SCALE GENOMIC DNA]</scope>
    <source>
        <strain evidence="2 3">HS1</strain>
    </source>
</reference>
<gene>
    <name evidence="2" type="ORF">Sant_3205</name>
</gene>
<evidence type="ECO:0000313" key="2">
    <source>
        <dbReference type="EMBL" id="AHF78202.1"/>
    </source>
</evidence>
<dbReference type="PATRIC" id="fig|1239307.3.peg.3533"/>
<dbReference type="Proteomes" id="UP000019028">
    <property type="component" value="Chromosome"/>
</dbReference>
<dbReference type="InterPro" id="IPR008258">
    <property type="entry name" value="Transglycosylase_SLT_dom_1"/>
</dbReference>
<dbReference type="SUPFAM" id="SSF53955">
    <property type="entry name" value="Lysozyme-like"/>
    <property type="match status" value="1"/>
</dbReference>
<dbReference type="AlphaFoldDB" id="W0I087"/>
<dbReference type="Gene3D" id="1.10.530.10">
    <property type="match status" value="1"/>
</dbReference>
<evidence type="ECO:0000313" key="3">
    <source>
        <dbReference type="Proteomes" id="UP000019028"/>
    </source>
</evidence>